<gene>
    <name evidence="10" type="ORF">LCOR_09707.1</name>
</gene>
<organism evidence="10 11">
    <name type="scientific">Lichtheimia corymbifera JMRC:FSU:9682</name>
    <dbReference type="NCBI Taxonomy" id="1263082"/>
    <lineage>
        <taxon>Eukaryota</taxon>
        <taxon>Fungi</taxon>
        <taxon>Fungi incertae sedis</taxon>
        <taxon>Mucoromycota</taxon>
        <taxon>Mucoromycotina</taxon>
        <taxon>Mucoromycetes</taxon>
        <taxon>Mucorales</taxon>
        <taxon>Lichtheimiaceae</taxon>
        <taxon>Lichtheimia</taxon>
    </lineage>
</organism>
<keyword evidence="6 8" id="KW-0539">Nucleus</keyword>
<evidence type="ECO:0000256" key="5">
    <source>
        <dbReference type="ARBA" id="ARBA00022552"/>
    </source>
</evidence>
<evidence type="ECO:0000313" key="10">
    <source>
        <dbReference type="EMBL" id="CDH58860.1"/>
    </source>
</evidence>
<dbReference type="GO" id="GO:0034455">
    <property type="term" value="C:t-UTP complex"/>
    <property type="evidence" value="ECO:0007669"/>
    <property type="project" value="TreeGrafter"/>
</dbReference>
<dbReference type="Pfam" id="PF25780">
    <property type="entry name" value="TPR_IPO5"/>
    <property type="match status" value="1"/>
</dbReference>
<dbReference type="InterPro" id="IPR040191">
    <property type="entry name" value="UTP10"/>
</dbReference>
<comment type="subunit">
    <text evidence="8">Component of the ribosomal small subunit (SSU) processome.</text>
</comment>
<keyword evidence="4 8" id="KW-0690">Ribosome biogenesis</keyword>
<keyword evidence="11" id="KW-1185">Reference proteome</keyword>
<evidence type="ECO:0000256" key="4">
    <source>
        <dbReference type="ARBA" id="ARBA00022517"/>
    </source>
</evidence>
<protein>
    <recommendedName>
        <fullName evidence="3 8">U3 small nucleolar RNA-associated protein 10</fullName>
    </recommendedName>
</protein>
<dbReference type="InterPro" id="IPR057672">
    <property type="entry name" value="TPR_IPO4/5"/>
</dbReference>
<dbReference type="Pfam" id="PF08146">
    <property type="entry name" value="BP28CT"/>
    <property type="match status" value="1"/>
</dbReference>
<dbReference type="InterPro" id="IPR012954">
    <property type="entry name" value="BP28_C_dom"/>
</dbReference>
<dbReference type="Pfam" id="PF23243">
    <property type="entry name" value="HEAT_HEATR1"/>
    <property type="match status" value="1"/>
</dbReference>
<dbReference type="GO" id="GO:0032040">
    <property type="term" value="C:small-subunit processome"/>
    <property type="evidence" value="ECO:0007669"/>
    <property type="project" value="TreeGrafter"/>
</dbReference>
<dbReference type="InterPro" id="IPR022125">
    <property type="entry name" value="U3snoRNP10_N"/>
</dbReference>
<dbReference type="SUPFAM" id="SSF48371">
    <property type="entry name" value="ARM repeat"/>
    <property type="match status" value="2"/>
</dbReference>
<dbReference type="STRING" id="1263082.A0A068SA54"/>
<dbReference type="GO" id="GO:0045943">
    <property type="term" value="P:positive regulation of transcription by RNA polymerase I"/>
    <property type="evidence" value="ECO:0007669"/>
    <property type="project" value="TreeGrafter"/>
</dbReference>
<dbReference type="SMART" id="SM01036">
    <property type="entry name" value="BP28CT"/>
    <property type="match status" value="1"/>
</dbReference>
<dbReference type="OrthoDB" id="31183at2759"/>
<dbReference type="Gene3D" id="1.25.10.10">
    <property type="entry name" value="Leucine-rich Repeat Variant"/>
    <property type="match status" value="1"/>
</dbReference>
<evidence type="ECO:0000256" key="3">
    <source>
        <dbReference type="ARBA" id="ARBA00015399"/>
    </source>
</evidence>
<dbReference type="PANTHER" id="PTHR13457:SF1">
    <property type="entry name" value="HEAT REPEAT-CONTAINING PROTEIN 1"/>
    <property type="match status" value="1"/>
</dbReference>
<evidence type="ECO:0000256" key="6">
    <source>
        <dbReference type="ARBA" id="ARBA00023242"/>
    </source>
</evidence>
<comment type="function">
    <text evidence="8">Involved in nucleolar processing of pre-18S ribosomal RNA.</text>
</comment>
<comment type="subcellular location">
    <subcellularLocation>
        <location evidence="1 8">Nucleus</location>
        <location evidence="1 8">Nucleolus</location>
    </subcellularLocation>
</comment>
<dbReference type="InterPro" id="IPR011989">
    <property type="entry name" value="ARM-like"/>
</dbReference>
<evidence type="ECO:0000256" key="1">
    <source>
        <dbReference type="ARBA" id="ARBA00004604"/>
    </source>
</evidence>
<proteinExistence type="inferred from homology"/>
<dbReference type="PANTHER" id="PTHR13457">
    <property type="entry name" value="BAP28"/>
    <property type="match status" value="1"/>
</dbReference>
<comment type="caution">
    <text evidence="10">The sequence shown here is derived from an EMBL/GenBank/DDBJ whole genome shotgun (WGS) entry which is preliminary data.</text>
</comment>
<dbReference type="GO" id="GO:0000462">
    <property type="term" value="P:maturation of SSU-rRNA from tricistronic rRNA transcript (SSU-rRNA, 5.8S rRNA, LSU-rRNA)"/>
    <property type="evidence" value="ECO:0007669"/>
    <property type="project" value="TreeGrafter"/>
</dbReference>
<comment type="similarity">
    <text evidence="2 8">Belongs to the HEATR1/UTP10 family.</text>
</comment>
<evidence type="ECO:0000259" key="9">
    <source>
        <dbReference type="SMART" id="SM01036"/>
    </source>
</evidence>
<feature type="domain" description="BP28 C-terminal" evidence="9">
    <location>
        <begin position="1816"/>
        <end position="1959"/>
    </location>
</feature>
<dbReference type="InterPro" id="IPR056473">
    <property type="entry name" value="HEAT_Utp10/HEAT1"/>
</dbReference>
<dbReference type="GO" id="GO:0030515">
    <property type="term" value="F:snoRNA binding"/>
    <property type="evidence" value="ECO:0007669"/>
    <property type="project" value="TreeGrafter"/>
</dbReference>
<dbReference type="GO" id="GO:0030686">
    <property type="term" value="C:90S preribosome"/>
    <property type="evidence" value="ECO:0007669"/>
    <property type="project" value="TreeGrafter"/>
</dbReference>
<evidence type="ECO:0000256" key="8">
    <source>
        <dbReference type="RuleBase" id="RU367065"/>
    </source>
</evidence>
<evidence type="ECO:0000256" key="2">
    <source>
        <dbReference type="ARBA" id="ARBA00010559"/>
    </source>
</evidence>
<keyword evidence="7 8" id="KW-0687">Ribonucleoprotein</keyword>
<dbReference type="Pfam" id="PF12397">
    <property type="entry name" value="U3snoRNP10"/>
    <property type="match status" value="1"/>
</dbReference>
<dbReference type="InterPro" id="IPR016024">
    <property type="entry name" value="ARM-type_fold"/>
</dbReference>
<reference evidence="10" key="1">
    <citation type="submission" date="2013-08" db="EMBL/GenBank/DDBJ databases">
        <title>Gene expansion shapes genome architecture in the human pathogen Lichtheimia corymbifera: an evolutionary genomics analysis in the ancient terrestrial Mucorales (Mucoromycotina).</title>
        <authorList>
            <person name="Schwartze V.U."/>
            <person name="Winter S."/>
            <person name="Shelest E."/>
            <person name="Marcet-Houben M."/>
            <person name="Horn F."/>
            <person name="Wehner S."/>
            <person name="Hoffmann K."/>
            <person name="Riege K."/>
            <person name="Sammeth M."/>
            <person name="Nowrousian M."/>
            <person name="Valiante V."/>
            <person name="Linde J."/>
            <person name="Jacobsen I.D."/>
            <person name="Marz M."/>
            <person name="Brakhage A.A."/>
            <person name="Gabaldon T."/>
            <person name="Bocker S."/>
            <person name="Voigt K."/>
        </authorList>
    </citation>
    <scope>NUCLEOTIDE SEQUENCE [LARGE SCALE GENOMIC DNA]</scope>
    <source>
        <strain evidence="10">FSU 9682</strain>
    </source>
</reference>
<sequence>MSLLQDQLKRIGTADLRNVTEISRRHKPSLLFNSREAADYDLETIYSIAHNGIMELTILDEKFGPFEKTLFSESMKSVDRVLQTAEENAKLDASIAAFLQQLSPYFLLKPAAKAMEWLIRRFSVQDFNVEAVLACIIPYHETKLFAQMVSLLDIKENTSWAFLLPIKKSGTPLERSLLVKRVDKNRLVLDFVCNTVSKTTVPFKTLYSFYAATITEYINTTYRVGENIVTALLPHIFDGFRAHDIPEFQIASYMIISQLAARTAFSSSSLVTITKSILKHHNEACFAYALLTIVHLAQSQETFGRLSSSSYKRLLAHPEFVKTLQDIAVKYKTDRFMATLLPALCKPDAFTEDKAALINQLILDGILSGDNVRLFVQSAIDVYMSLEEDDDKKNQYIQQLRPLLVNVSQRYMEDLDTVLETKLKDSNGKDALYEFASVGFKGTSHEVVQEANTTLYLCLHSPSPSARLLAVQKLISIMNDTSNPLTKSSDVIESALAESLTDFNDLLLYAVAEIPDQLMDYVPAETIISKLSTLLHESNAMKRSEAVVVLKFLLCDLAKRYAVVCTDVARLLALFAVTAPAKLVKRLFKSIDDTVIFSSQVLNDKVQHLKEALKTPAKDKDTPVAKTFIQLEANKIPDNELSIAFWTELASSKEIMDKVAAMLVLTQAIALHPEASTFINRTLETVLASLSKQELAPIYSVDYADDFAAEDKTLSDNVFINLRQVTSVMDKTFVNLVQNIFITTASSMKRPAAAIDWFLLDKKSSTNAYASALTHLFRIFTGGSSLGCFETVIPVLISQHLKDDLVSFLISVWSSSDESHLVRARALQIAKLYIASYATKNASAMDFQHILPGLLPVLYDESTLVRVEAIQTLLVVRAAYAHAGLPTGERLRESQKTSDSGAVKKCAIISANTVYATDAIKIADIKSNDAAHFVDFIAGHAREMKEDPNYIFMLIQDFIRLSETSKDRQVTARSKHILDLILHHIKVVSSDNIRIPLLQLLDKVETSRKLENLSPILSSTLDSPRTKQSTQLVELLVRCFVPSSASHFGAKADKTLDIFLRLLSNSDTLEGEDEDGWQASARRFALKQITPKFFATAKMVPQRSLFNSLIDVATNGEQNDVRVTKKILADIDIPVKLIEERLVAFSRSLSDSGAEMESVKRARKTKDVAKTPSPSVDLYELVTLLELIESITINNNAALIKPLFDVLAAMINADLRDAPVSLEYISQLIMSSLTRIIRSVKDQNFQVQESILRVDVVVQCIRTTGNPQTHNQALLLMATIASLYPESVLNNIMAVFTFMGANVLRQDDNYSFQVIQQTLEKIIPPMVESSRRKNPDNTAMALQVKPIIKVFVGALFHIPKHRRLPLFTVLVRTMGEDEFLYAIISLLLEKYANRVDKEDDESVAVFSQMLSQQFSTTTQIKAVNSLLLGLLALPNDKAEDGDVDMQAEQTIFDINEHNAKELRRYKLLVMSYVDLLLGSRGFLTKIMDEQDNINFDLYLETVEILLKLVSYFASFRDEYGVSEGAKISITKFWRNILKVVFDVLDKVNGLLPLDAFVKVVTHLIKHQETAIRRKAMNLFNERINMFEVADEDEEQLLVNMVKEFTAVIENESKMSSEEDSAINKQSALMCISSLTSILGNVHPAAFVDALPTILGAQCLQLANTQVKITSLSCLAVIIQETGPRSVPHLPKFMPVVLDILVKNVQAEKPSQMLRLAVVGSIGTIVAQLPHFMSPYLPKLLDSLLSPSIHEHDENDMQRTLAEQKATEVLTTMAASIPPRVLLTPVFACYETVVKYGRKSILALLSLIADIIRNTTREVMTSHYKQLFKFFLLAFDIRRQNHFDDAVTDELEDATISVFLDLVMKLNETLFKPLFLKVVDWALMELAEAKAEEGYEKRVIFFYKLVDSLLGRLKSIFAPYYNYVIDDVITRLQATEEPSVLWNHIMSSLSKSFLYDNDNLWNASKFDKILDPVINQMSVMGSDETPDQFMTRMTTYLVPCLGQMAVTVSNDTLWKPMNHKVLMKTREDSPEIRLAALKCLEEFYVRLGEEWLLFLAESISFLAELMEDDDPRVEKLVQQVNAQIEVHLGESLDKFFI</sequence>
<name>A0A068SA54_9FUNG</name>
<evidence type="ECO:0000256" key="7">
    <source>
        <dbReference type="ARBA" id="ARBA00023274"/>
    </source>
</evidence>
<dbReference type="EMBL" id="CBTN010000061">
    <property type="protein sequence ID" value="CDH58860.1"/>
    <property type="molecule type" value="Genomic_DNA"/>
</dbReference>
<evidence type="ECO:0000313" key="11">
    <source>
        <dbReference type="Proteomes" id="UP000027586"/>
    </source>
</evidence>
<accession>A0A068SA54</accession>
<keyword evidence="5 8" id="KW-0698">rRNA processing</keyword>
<dbReference type="Proteomes" id="UP000027586">
    <property type="component" value="Unassembled WGS sequence"/>
</dbReference>
<dbReference type="VEuPathDB" id="FungiDB:LCOR_09707.1"/>